<feature type="non-terminal residue" evidence="1">
    <location>
        <position position="73"/>
    </location>
</feature>
<dbReference type="AlphaFoldDB" id="S4P7M9"/>
<organism evidence="1">
    <name type="scientific">Pararge aegeria</name>
    <name type="common">speckled wood butterfly</name>
    <dbReference type="NCBI Taxonomy" id="116150"/>
    <lineage>
        <taxon>Eukaryota</taxon>
        <taxon>Metazoa</taxon>
        <taxon>Ecdysozoa</taxon>
        <taxon>Arthropoda</taxon>
        <taxon>Hexapoda</taxon>
        <taxon>Insecta</taxon>
        <taxon>Pterygota</taxon>
        <taxon>Neoptera</taxon>
        <taxon>Endopterygota</taxon>
        <taxon>Lepidoptera</taxon>
        <taxon>Glossata</taxon>
        <taxon>Ditrysia</taxon>
        <taxon>Papilionoidea</taxon>
        <taxon>Nymphalidae</taxon>
        <taxon>Satyrinae</taxon>
        <taxon>Satyrini</taxon>
        <taxon>Parargina</taxon>
        <taxon>Pararge</taxon>
    </lineage>
</organism>
<dbReference type="EMBL" id="GAIX01009850">
    <property type="protein sequence ID" value="JAA82710.1"/>
    <property type="molecule type" value="Transcribed_RNA"/>
</dbReference>
<reference evidence="1" key="2">
    <citation type="submission" date="2013-05" db="EMBL/GenBank/DDBJ databases">
        <authorList>
            <person name="Carter J.-M."/>
            <person name="Baker S.C."/>
            <person name="Pink R."/>
            <person name="Carter D.R.F."/>
            <person name="Collins A."/>
            <person name="Tomlin J."/>
            <person name="Gibbs M."/>
            <person name="Breuker C.J."/>
        </authorList>
    </citation>
    <scope>NUCLEOTIDE SEQUENCE</scope>
    <source>
        <tissue evidence="1">Ovary</tissue>
    </source>
</reference>
<name>S4P7M9_9NEOP</name>
<proteinExistence type="predicted"/>
<protein>
    <submittedName>
        <fullName evidence="1">Uncharacterized protein</fullName>
    </submittedName>
</protein>
<sequence>MLLQCSMELTFEGYHHKSFVVSNTTTDRFCAAWVQVHPVTRSMASVYLVVTTLRLTVRGRYPAPWNPDVLWFS</sequence>
<reference evidence="1" key="1">
    <citation type="journal article" date="2013" name="BMC Genomics">
        <title>Unscrambling butterfly oogenesis.</title>
        <authorList>
            <person name="Carter J.M."/>
            <person name="Baker S.C."/>
            <person name="Pink R."/>
            <person name="Carter D.R."/>
            <person name="Collins A."/>
            <person name="Tomlin J."/>
            <person name="Gibbs M."/>
            <person name="Breuker C.J."/>
        </authorList>
    </citation>
    <scope>NUCLEOTIDE SEQUENCE</scope>
    <source>
        <tissue evidence="1">Ovary</tissue>
    </source>
</reference>
<accession>S4P7M9</accession>
<evidence type="ECO:0000313" key="1">
    <source>
        <dbReference type="EMBL" id="JAA82710.1"/>
    </source>
</evidence>